<comment type="caution">
    <text evidence="4">The sequence shown here is derived from an EMBL/GenBank/DDBJ whole genome shotgun (WGS) entry which is preliminary data.</text>
</comment>
<dbReference type="InterPro" id="IPR001138">
    <property type="entry name" value="Zn2Cys6_DnaBD"/>
</dbReference>
<feature type="domain" description="Zn(2)-C6 fungal-type" evidence="3">
    <location>
        <begin position="310"/>
        <end position="344"/>
    </location>
</feature>
<feature type="region of interest" description="Disordered" evidence="2">
    <location>
        <begin position="238"/>
        <end position="269"/>
    </location>
</feature>
<organism evidence="4 5">
    <name type="scientific">Hymenoscyphus fraxineus</name>
    <dbReference type="NCBI Taxonomy" id="746836"/>
    <lineage>
        <taxon>Eukaryota</taxon>
        <taxon>Fungi</taxon>
        <taxon>Dikarya</taxon>
        <taxon>Ascomycota</taxon>
        <taxon>Pezizomycotina</taxon>
        <taxon>Leotiomycetes</taxon>
        <taxon>Helotiales</taxon>
        <taxon>Helotiaceae</taxon>
        <taxon>Hymenoscyphus</taxon>
    </lineage>
</organism>
<accession>A0A9N9L2E0</accession>
<protein>
    <recommendedName>
        <fullName evidence="3">Zn(2)-C6 fungal-type domain-containing protein</fullName>
    </recommendedName>
</protein>
<dbReference type="Pfam" id="PF00172">
    <property type="entry name" value="Zn_clus"/>
    <property type="match status" value="1"/>
</dbReference>
<dbReference type="PANTHER" id="PTHR35392:SF5">
    <property type="entry name" value="ZN(2)-C6 FUNGAL-TYPE DOMAIN-CONTAINING PROTEIN"/>
    <property type="match status" value="1"/>
</dbReference>
<evidence type="ECO:0000313" key="4">
    <source>
        <dbReference type="EMBL" id="CAG8957361.1"/>
    </source>
</evidence>
<proteinExistence type="predicted"/>
<evidence type="ECO:0000313" key="5">
    <source>
        <dbReference type="Proteomes" id="UP000696280"/>
    </source>
</evidence>
<evidence type="ECO:0000256" key="2">
    <source>
        <dbReference type="SAM" id="MobiDB-lite"/>
    </source>
</evidence>
<dbReference type="GO" id="GO:0008270">
    <property type="term" value="F:zinc ion binding"/>
    <property type="evidence" value="ECO:0007669"/>
    <property type="project" value="InterPro"/>
</dbReference>
<dbReference type="EMBL" id="CAJVRL010000078">
    <property type="protein sequence ID" value="CAG8957361.1"/>
    <property type="molecule type" value="Genomic_DNA"/>
</dbReference>
<feature type="region of interest" description="Disordered" evidence="2">
    <location>
        <begin position="1"/>
        <end position="41"/>
    </location>
</feature>
<keyword evidence="1" id="KW-0539">Nucleus</keyword>
<dbReference type="PROSITE" id="PS50048">
    <property type="entry name" value="ZN2_CY6_FUNGAL_2"/>
    <property type="match status" value="1"/>
</dbReference>
<evidence type="ECO:0000259" key="3">
    <source>
        <dbReference type="PROSITE" id="PS50048"/>
    </source>
</evidence>
<dbReference type="Proteomes" id="UP000696280">
    <property type="component" value="Unassembled WGS sequence"/>
</dbReference>
<reference evidence="4" key="1">
    <citation type="submission" date="2021-07" db="EMBL/GenBank/DDBJ databases">
        <authorList>
            <person name="Durling M."/>
        </authorList>
    </citation>
    <scope>NUCLEOTIDE SEQUENCE</scope>
</reference>
<dbReference type="InterPro" id="IPR052973">
    <property type="entry name" value="Fungal_sec-metab_reg_TF"/>
</dbReference>
<dbReference type="AlphaFoldDB" id="A0A9N9L2E0"/>
<name>A0A9N9L2E0_9HELO</name>
<sequence>MAEVHATDFEPVIVLREGQQEQERPRGRQSRGVDGQPLQLSTSHPYMPNYLITPDSAGFPGFHTADWLTGTSYPGYETQNQWSHDGVPYLETSSPYEDISQSNKNTYTRSEPYHVAAGYYSPPLENTDGFSQMQSVNQLVANYPAYYLQPTHIDQTHSPQNQIPLQAASVTSYDTLSPYETTFNSDLHQNQSPVWPAQFSQEQPLKYDTSVNLSPATPFSTSQLHWPAESQITPQSLSLATDPVVLPKRKRASPDPAPPKRSRTDDPQKNLSEFVVVFENAPGALSTVKHRRKLDAPVRKAARDVRKAGACHQCRFRKRTCSTGTPCMSCLKNGNGLHEVKCQRESPFVGKLVHQYFEFSSTKRIVCFEVNIPLDLIDDSNREILTIDGIGRVSHTIKIHAGRKLLSSLDRLEQDAILQTSNSEPAAVPKDDIEVVLLGDDKKLGQQIEQWAVEYTSKFVHAAGPAFYSTTMAQILGTAYVKKELPESKLVATMLRVASLAFVLRAGIKFSSSTSDANSNFRTVQARVDTILYGRLQIAEMELFQMLQRLIFRTAGCLTREQIFPVALVLWQLIRIVSLSSSHLSNIAKKFQSNAHGQADYQFVSLRLLLSTHMALFRSSNPLLLAMDEKNNRDLVGDDDELIGLCLKMRNVVLTFRDKGFPEMKGSIAYKKEHFDMFRKVYTPSRS</sequence>
<evidence type="ECO:0000256" key="1">
    <source>
        <dbReference type="ARBA" id="ARBA00023242"/>
    </source>
</evidence>
<dbReference type="OrthoDB" id="5426982at2759"/>
<gene>
    <name evidence="4" type="ORF">HYFRA_00010787</name>
</gene>
<dbReference type="GO" id="GO:0000981">
    <property type="term" value="F:DNA-binding transcription factor activity, RNA polymerase II-specific"/>
    <property type="evidence" value="ECO:0007669"/>
    <property type="project" value="InterPro"/>
</dbReference>
<keyword evidence="5" id="KW-1185">Reference proteome</keyword>
<dbReference type="PANTHER" id="PTHR35392">
    <property type="entry name" value="ZN(II)2CYS6 TRANSCRIPTION FACTOR (EUROFUNG)-RELATED-RELATED"/>
    <property type="match status" value="1"/>
</dbReference>